<protein>
    <submittedName>
        <fullName evidence="2">DUF1330 domain-containing protein</fullName>
    </submittedName>
</protein>
<dbReference type="SUPFAM" id="SSF54909">
    <property type="entry name" value="Dimeric alpha+beta barrel"/>
    <property type="match status" value="1"/>
</dbReference>
<evidence type="ECO:0000313" key="3">
    <source>
        <dbReference type="Proteomes" id="UP000218934"/>
    </source>
</evidence>
<proteinExistence type="predicted"/>
<dbReference type="OrthoDB" id="9806380at2"/>
<reference evidence="2 3" key="1">
    <citation type="submission" date="2017-09" db="EMBL/GenBank/DDBJ databases">
        <title>The Catabolism of 3,6-Dichlorosalicylic acid is Initiated by the Cytochrome P450 Monooxygenase DsmABC in Rhizorhabdus dicambivorans Ndbn-20.</title>
        <authorList>
            <person name="Na L."/>
        </authorList>
    </citation>
    <scope>NUCLEOTIDE SEQUENCE [LARGE SCALE GENOMIC DNA]</scope>
    <source>
        <strain evidence="2 3">Ndbn-20m</strain>
    </source>
</reference>
<dbReference type="Gene3D" id="3.30.70.100">
    <property type="match status" value="1"/>
</dbReference>
<name>A0A2A4FWL0_9SPHN</name>
<dbReference type="Pfam" id="PF07045">
    <property type="entry name" value="DUF1330"/>
    <property type="match status" value="1"/>
</dbReference>
<dbReference type="Proteomes" id="UP000218934">
    <property type="component" value="Unassembled WGS sequence"/>
</dbReference>
<comment type="caution">
    <text evidence="2">The sequence shown here is derived from an EMBL/GenBank/DDBJ whole genome shotgun (WGS) entry which is preliminary data.</text>
</comment>
<gene>
    <name evidence="2" type="ORF">COO09_09265</name>
</gene>
<dbReference type="EMBL" id="NWUF01000007">
    <property type="protein sequence ID" value="PCE42593.1"/>
    <property type="molecule type" value="Genomic_DNA"/>
</dbReference>
<feature type="domain" description="DUF1330" evidence="1">
    <location>
        <begin position="29"/>
        <end position="115"/>
    </location>
</feature>
<organism evidence="2 3">
    <name type="scientific">Rhizorhabdus dicambivorans</name>
    <dbReference type="NCBI Taxonomy" id="1850238"/>
    <lineage>
        <taxon>Bacteria</taxon>
        <taxon>Pseudomonadati</taxon>
        <taxon>Pseudomonadota</taxon>
        <taxon>Alphaproteobacteria</taxon>
        <taxon>Sphingomonadales</taxon>
        <taxon>Sphingomonadaceae</taxon>
        <taxon>Rhizorhabdus</taxon>
    </lineage>
</organism>
<keyword evidence="3" id="KW-1185">Reference proteome</keyword>
<dbReference type="InterPro" id="IPR011008">
    <property type="entry name" value="Dimeric_a/b-barrel"/>
</dbReference>
<dbReference type="InterPro" id="IPR010753">
    <property type="entry name" value="DUF1330"/>
</dbReference>
<accession>A0A2A4FWL0</accession>
<dbReference type="KEGG" id="rdi:CMV14_06815"/>
<evidence type="ECO:0000313" key="2">
    <source>
        <dbReference type="EMBL" id="PCE42593.1"/>
    </source>
</evidence>
<evidence type="ECO:0000259" key="1">
    <source>
        <dbReference type="Pfam" id="PF07045"/>
    </source>
</evidence>
<dbReference type="AlphaFoldDB" id="A0A2A4FWL0"/>
<sequence>MVSAARIDAVPVCCIFDKGATSVNGPEVLVVVEVLEVRDQAAFDAYRAEARQQSSARGGMTLARESATFEGDAFGDLMVQRWPSEAIFRSWQESDEYRPLLERRRKAADLRLAVLPLS</sequence>